<evidence type="ECO:0000259" key="1">
    <source>
        <dbReference type="Pfam" id="PF12705"/>
    </source>
</evidence>
<dbReference type="InterPro" id="IPR038726">
    <property type="entry name" value="PDDEXK_AddAB-type"/>
</dbReference>
<dbReference type="InterPro" id="IPR011604">
    <property type="entry name" value="PDDEXK-like_dom_sf"/>
</dbReference>
<protein>
    <submittedName>
        <fullName evidence="2">Recombinase RecB</fullName>
    </submittedName>
</protein>
<gene>
    <name evidence="2" type="ORF">B0X64_05020</name>
</gene>
<feature type="domain" description="PD-(D/E)XK endonuclease-like" evidence="1">
    <location>
        <begin position="85"/>
        <end position="224"/>
    </location>
</feature>
<reference evidence="2 3" key="1">
    <citation type="journal article" date="2017" name="Front. Cell. Infect. Microbiol.">
        <title>Whole Genome Sequence and Phylogenetic Analysis Show Helicobacter pylori Strains from Latin America Have Followed a Unique Evolution Pathway.</title>
        <authorList>
            <person name="Munoz-Ramirez Z.Y."/>
            <person name="Mendez-Tenorio A."/>
            <person name="Kato I."/>
            <person name="Bravo M.M."/>
            <person name="Rizzato C."/>
            <person name="Thorell K."/>
            <person name="Torres R.C."/>
            <person name="Aviles-Jimenez F."/>
            <person name="Camorlinga M."/>
            <person name="Canzian F."/>
            <person name="Torres J."/>
        </authorList>
    </citation>
    <scope>NUCLEOTIDE SEQUENCE [LARGE SCALE GENOMIC DNA]</scope>
    <source>
        <strain evidence="2 3">CM22351</strain>
    </source>
</reference>
<evidence type="ECO:0000313" key="2">
    <source>
        <dbReference type="EMBL" id="OOQ40104.1"/>
    </source>
</evidence>
<name>A0A4Y4XLG5_HELPX</name>
<feature type="non-terminal residue" evidence="2">
    <location>
        <position position="1"/>
    </location>
</feature>
<proteinExistence type="predicted"/>
<evidence type="ECO:0000313" key="3">
    <source>
        <dbReference type="Proteomes" id="UP000319650"/>
    </source>
</evidence>
<dbReference type="RefSeq" id="WP_143429240.1">
    <property type="nucleotide sequence ID" value="NZ_MUPN01000397.1"/>
</dbReference>
<dbReference type="EMBL" id="MUPN01000397">
    <property type="protein sequence ID" value="OOQ40104.1"/>
    <property type="molecule type" value="Genomic_DNA"/>
</dbReference>
<dbReference type="Pfam" id="PF12705">
    <property type="entry name" value="PDDEXK_1"/>
    <property type="match status" value="1"/>
</dbReference>
<dbReference type="Proteomes" id="UP000319650">
    <property type="component" value="Unassembled WGS sequence"/>
</dbReference>
<accession>A0A4Y4XLG5</accession>
<dbReference type="AlphaFoldDB" id="A0A4Y4XLG5"/>
<dbReference type="Gene3D" id="3.90.320.10">
    <property type="match status" value="1"/>
</dbReference>
<sequence>NVYYVAFTRAELGLIVVAKDKKESKKESKNKTMREQLDLAPLEEGEITPVISPQKEPLITSTLIKPHAYGEQVQEIEEEPSDYEKNNDQEAINFGIALHKGLEYQYAYNIPKKSVLEYLNYHHGFYGLDHQALEESLELFENDAEIQVLFKNYALRGEAAFLFEGVVSRIDVLLWDRGQNLCVLDYKSSQNYQQSHKAQVSHYAEFLKTQAPHFKIQAGIIYAHKRLLEKLWV</sequence>
<organism evidence="2 3">
    <name type="scientific">Helicobacter pylori</name>
    <name type="common">Campylobacter pylori</name>
    <dbReference type="NCBI Taxonomy" id="210"/>
    <lineage>
        <taxon>Bacteria</taxon>
        <taxon>Pseudomonadati</taxon>
        <taxon>Campylobacterota</taxon>
        <taxon>Epsilonproteobacteria</taxon>
        <taxon>Campylobacterales</taxon>
        <taxon>Helicobacteraceae</taxon>
        <taxon>Helicobacter</taxon>
    </lineage>
</organism>
<comment type="caution">
    <text evidence="2">The sequence shown here is derived from an EMBL/GenBank/DDBJ whole genome shotgun (WGS) entry which is preliminary data.</text>
</comment>